<dbReference type="EMBL" id="LDTB01000038">
    <property type="protein sequence ID" value="KTT71563.1"/>
    <property type="molecule type" value="Genomic_DNA"/>
</dbReference>
<evidence type="ECO:0000256" key="8">
    <source>
        <dbReference type="ARBA" id="ARBA00022989"/>
    </source>
</evidence>
<name>A0A147I1S0_9SPHN</name>
<keyword evidence="6 14" id="KW-0812">Transmembrane</keyword>
<dbReference type="GO" id="GO:0008360">
    <property type="term" value="P:regulation of cell shape"/>
    <property type="evidence" value="ECO:0007669"/>
    <property type="project" value="UniProtKB-KW"/>
</dbReference>
<evidence type="ECO:0000256" key="3">
    <source>
        <dbReference type="ARBA" id="ARBA00012374"/>
    </source>
</evidence>
<sequence>MLWVEAIFLGLVQGLTEFLPVSSSAHLRIAGSLLPSGNDPGAAFTAITQIGTEAAVLLYFRQDIWRIAQAWLHALLRRPATLSPDARMGWLVILGTLPIAVLGLLFKHQIEGGLRDLRVTATMLILFALVLGLADRWGAKRRTLDRLGWRDGLILGVAQAMALVPGVSRSGGTISAGLALGYTREAAARYSFLLAIPAVLASGLFELADSWGRFGTFGPGPTLLATIIAFVTGYGVIVVFLRLVSSRSYMPFVIYRILAGLAVFALLALDVIPAR</sequence>
<keyword evidence="7 14" id="KW-0378">Hydrolase</keyword>
<dbReference type="PANTHER" id="PTHR30622:SF4">
    <property type="entry name" value="UNDECAPRENYL-DIPHOSPHATASE"/>
    <property type="match status" value="1"/>
</dbReference>
<gene>
    <name evidence="14" type="primary">uppP</name>
    <name evidence="15" type="ORF">NS334_10280</name>
</gene>
<feature type="transmembrane region" description="Helical" evidence="14">
    <location>
        <begin position="88"/>
        <end position="106"/>
    </location>
</feature>
<evidence type="ECO:0000313" key="15">
    <source>
        <dbReference type="EMBL" id="KTT71563.1"/>
    </source>
</evidence>
<dbReference type="NCBIfam" id="NF001392">
    <property type="entry name" value="PRK00281.2-1"/>
    <property type="match status" value="1"/>
</dbReference>
<keyword evidence="14" id="KW-0573">Peptidoglycan synthesis</keyword>
<dbReference type="PATRIC" id="fig|869719.3.peg.1924"/>
<comment type="catalytic activity">
    <reaction evidence="13 14">
        <text>di-trans,octa-cis-undecaprenyl diphosphate + H2O = di-trans,octa-cis-undecaprenyl phosphate + phosphate + H(+)</text>
        <dbReference type="Rhea" id="RHEA:28094"/>
        <dbReference type="ChEBI" id="CHEBI:15377"/>
        <dbReference type="ChEBI" id="CHEBI:15378"/>
        <dbReference type="ChEBI" id="CHEBI:43474"/>
        <dbReference type="ChEBI" id="CHEBI:58405"/>
        <dbReference type="ChEBI" id="CHEBI:60392"/>
        <dbReference type="EC" id="3.6.1.27"/>
    </reaction>
</comment>
<dbReference type="Proteomes" id="UP000074310">
    <property type="component" value="Unassembled WGS sequence"/>
</dbReference>
<dbReference type="NCBIfam" id="TIGR00753">
    <property type="entry name" value="undec_PP_bacA"/>
    <property type="match status" value="1"/>
</dbReference>
<feature type="transmembrane region" description="Helical" evidence="14">
    <location>
        <begin position="187"/>
        <end position="208"/>
    </location>
</feature>
<evidence type="ECO:0000313" key="16">
    <source>
        <dbReference type="Proteomes" id="UP000074310"/>
    </source>
</evidence>
<keyword evidence="8 14" id="KW-1133">Transmembrane helix</keyword>
<reference evidence="15 16" key="1">
    <citation type="journal article" date="2016" name="Front. Microbiol.">
        <title>Genomic Resource of Rice Seed Associated Bacteria.</title>
        <authorList>
            <person name="Midha S."/>
            <person name="Bansal K."/>
            <person name="Sharma S."/>
            <person name="Kumar N."/>
            <person name="Patil P.P."/>
            <person name="Chaudhry V."/>
            <person name="Patil P.B."/>
        </authorList>
    </citation>
    <scope>NUCLEOTIDE SEQUENCE [LARGE SCALE GENOMIC DNA]</scope>
    <source>
        <strain evidence="15 16">NS334</strain>
    </source>
</reference>
<evidence type="ECO:0000256" key="9">
    <source>
        <dbReference type="ARBA" id="ARBA00023136"/>
    </source>
</evidence>
<evidence type="ECO:0000256" key="7">
    <source>
        <dbReference type="ARBA" id="ARBA00022801"/>
    </source>
</evidence>
<comment type="miscellaneous">
    <text evidence="14">Bacitracin is thought to be involved in the inhibition of peptidoglycan synthesis by sequestering undecaprenyl diphosphate, thereby reducing the pool of lipid carrier available.</text>
</comment>
<dbReference type="Pfam" id="PF02673">
    <property type="entry name" value="BacA"/>
    <property type="match status" value="1"/>
</dbReference>
<dbReference type="GO" id="GO:0046677">
    <property type="term" value="P:response to antibiotic"/>
    <property type="evidence" value="ECO:0007669"/>
    <property type="project" value="UniProtKB-UniRule"/>
</dbReference>
<dbReference type="GO" id="GO:0050380">
    <property type="term" value="F:undecaprenyl-diphosphatase activity"/>
    <property type="evidence" value="ECO:0007669"/>
    <property type="project" value="UniProtKB-UniRule"/>
</dbReference>
<keyword evidence="10 14" id="KW-0046">Antibiotic resistance</keyword>
<feature type="transmembrane region" description="Helical" evidence="14">
    <location>
        <begin position="220"/>
        <end position="241"/>
    </location>
</feature>
<dbReference type="HAMAP" id="MF_01006">
    <property type="entry name" value="Undec_diphosphatase"/>
    <property type="match status" value="1"/>
</dbReference>
<comment type="function">
    <text evidence="14">Catalyzes the dephosphorylation of undecaprenyl diphosphate (UPP). Confers resistance to bacitracin.</text>
</comment>
<accession>A0A147I1S0</accession>
<dbReference type="EC" id="3.6.1.27" evidence="3 14"/>
<evidence type="ECO:0000256" key="12">
    <source>
        <dbReference type="ARBA" id="ARBA00032932"/>
    </source>
</evidence>
<protein>
    <recommendedName>
        <fullName evidence="4 14">Undecaprenyl-diphosphatase</fullName>
        <ecNumber evidence="3 14">3.6.1.27</ecNumber>
    </recommendedName>
    <alternativeName>
        <fullName evidence="12 14">Bacitracin resistance protein</fullName>
    </alternativeName>
    <alternativeName>
        <fullName evidence="11 14">Undecaprenyl pyrophosphate phosphatase</fullName>
    </alternativeName>
</protein>
<feature type="transmembrane region" description="Helical" evidence="14">
    <location>
        <begin position="118"/>
        <end position="135"/>
    </location>
</feature>
<dbReference type="OrthoDB" id="9808289at2"/>
<evidence type="ECO:0000256" key="4">
    <source>
        <dbReference type="ARBA" id="ARBA00021581"/>
    </source>
</evidence>
<evidence type="ECO:0000256" key="13">
    <source>
        <dbReference type="ARBA" id="ARBA00047594"/>
    </source>
</evidence>
<keyword evidence="16" id="KW-1185">Reference proteome</keyword>
<dbReference type="RefSeq" id="WP_058755881.1">
    <property type="nucleotide sequence ID" value="NZ_LDTB01000038.1"/>
</dbReference>
<evidence type="ECO:0000256" key="1">
    <source>
        <dbReference type="ARBA" id="ARBA00004651"/>
    </source>
</evidence>
<proteinExistence type="inferred from homology"/>
<comment type="caution">
    <text evidence="15">The sequence shown here is derived from an EMBL/GenBank/DDBJ whole genome shotgun (WGS) entry which is preliminary data.</text>
</comment>
<keyword evidence="14" id="KW-0961">Cell wall biogenesis/degradation</keyword>
<dbReference type="InterPro" id="IPR003824">
    <property type="entry name" value="UppP"/>
</dbReference>
<feature type="transmembrane region" description="Helical" evidence="14">
    <location>
        <begin position="253"/>
        <end position="272"/>
    </location>
</feature>
<comment type="subcellular location">
    <subcellularLocation>
        <location evidence="1 14">Cell membrane</location>
        <topology evidence="1 14">Multi-pass membrane protein</topology>
    </subcellularLocation>
</comment>
<evidence type="ECO:0000256" key="5">
    <source>
        <dbReference type="ARBA" id="ARBA00022475"/>
    </source>
</evidence>
<keyword evidence="5 14" id="KW-1003">Cell membrane</keyword>
<dbReference type="AlphaFoldDB" id="A0A147I1S0"/>
<evidence type="ECO:0000256" key="11">
    <source>
        <dbReference type="ARBA" id="ARBA00032707"/>
    </source>
</evidence>
<keyword evidence="14" id="KW-0133">Cell shape</keyword>
<dbReference type="GO" id="GO:0009252">
    <property type="term" value="P:peptidoglycan biosynthetic process"/>
    <property type="evidence" value="ECO:0007669"/>
    <property type="project" value="UniProtKB-KW"/>
</dbReference>
<evidence type="ECO:0000256" key="10">
    <source>
        <dbReference type="ARBA" id="ARBA00023251"/>
    </source>
</evidence>
<keyword evidence="9 14" id="KW-0472">Membrane</keyword>
<comment type="similarity">
    <text evidence="2 14">Belongs to the UppP family.</text>
</comment>
<dbReference type="GO" id="GO:0005886">
    <property type="term" value="C:plasma membrane"/>
    <property type="evidence" value="ECO:0007669"/>
    <property type="project" value="UniProtKB-SubCell"/>
</dbReference>
<organism evidence="15 16">
    <name type="scientific">Sphingomonas endophytica</name>
    <dbReference type="NCBI Taxonomy" id="869719"/>
    <lineage>
        <taxon>Bacteria</taxon>
        <taxon>Pseudomonadati</taxon>
        <taxon>Pseudomonadota</taxon>
        <taxon>Alphaproteobacteria</taxon>
        <taxon>Sphingomonadales</taxon>
        <taxon>Sphingomonadaceae</taxon>
        <taxon>Sphingomonas</taxon>
    </lineage>
</organism>
<dbReference type="GO" id="GO:0071555">
    <property type="term" value="P:cell wall organization"/>
    <property type="evidence" value="ECO:0007669"/>
    <property type="project" value="UniProtKB-KW"/>
</dbReference>
<feature type="transmembrane region" description="Helical" evidence="14">
    <location>
        <begin position="41"/>
        <end position="60"/>
    </location>
</feature>
<evidence type="ECO:0000256" key="14">
    <source>
        <dbReference type="HAMAP-Rule" id="MF_01006"/>
    </source>
</evidence>
<dbReference type="PANTHER" id="PTHR30622">
    <property type="entry name" value="UNDECAPRENYL-DIPHOSPHATASE"/>
    <property type="match status" value="1"/>
</dbReference>
<evidence type="ECO:0000256" key="6">
    <source>
        <dbReference type="ARBA" id="ARBA00022692"/>
    </source>
</evidence>
<evidence type="ECO:0000256" key="2">
    <source>
        <dbReference type="ARBA" id="ARBA00010621"/>
    </source>
</evidence>